<dbReference type="Gene3D" id="2.40.10.350">
    <property type="entry name" value="Rod shape-determining protein MreC, domain 2"/>
    <property type="match status" value="1"/>
</dbReference>
<dbReference type="InterPro" id="IPR007221">
    <property type="entry name" value="MreC"/>
</dbReference>
<evidence type="ECO:0000313" key="3">
    <source>
        <dbReference type="Proteomes" id="UP000476338"/>
    </source>
</evidence>
<accession>A0A6L5WI36</accession>
<dbReference type="EMBL" id="VWSJ01000001">
    <property type="protein sequence ID" value="MSN95675.1"/>
    <property type="molecule type" value="Genomic_DNA"/>
</dbReference>
<dbReference type="NCBIfam" id="NF010507">
    <property type="entry name" value="PRK13922.10-6"/>
    <property type="match status" value="1"/>
</dbReference>
<name>A0A6L5WI36_9BACT</name>
<dbReference type="GO" id="GO:0008360">
    <property type="term" value="P:regulation of cell shape"/>
    <property type="evidence" value="ECO:0007669"/>
    <property type="project" value="InterPro"/>
</dbReference>
<dbReference type="Pfam" id="PF04085">
    <property type="entry name" value="MreC"/>
    <property type="match status" value="1"/>
</dbReference>
<comment type="caution">
    <text evidence="2">The sequence shown here is derived from an EMBL/GenBank/DDBJ whole genome shotgun (WGS) entry which is preliminary data.</text>
</comment>
<dbReference type="PANTHER" id="PTHR34138">
    <property type="entry name" value="CELL SHAPE-DETERMINING PROTEIN MREC"/>
    <property type="match status" value="1"/>
</dbReference>
<dbReference type="Proteomes" id="UP000476338">
    <property type="component" value="Unassembled WGS sequence"/>
</dbReference>
<dbReference type="RefSeq" id="WP_154569946.1">
    <property type="nucleotide sequence ID" value="NZ_VWSJ01000001.1"/>
</dbReference>
<reference evidence="2 3" key="1">
    <citation type="submission" date="2019-09" db="EMBL/GenBank/DDBJ databases">
        <authorList>
            <person name="Silva M."/>
            <person name="Pereira G."/>
            <person name="Lopes-Da-Costa L."/>
            <person name="Silva E."/>
        </authorList>
    </citation>
    <scope>NUCLEOTIDE SEQUENCE [LARGE SCALE GENOMIC DNA]</scope>
    <source>
        <strain evidence="2 3">FMV-PI01</strain>
    </source>
</reference>
<organism evidence="2 3">
    <name type="scientific">Campylobacter portucalensis</name>
    <dbReference type="NCBI Taxonomy" id="2608384"/>
    <lineage>
        <taxon>Bacteria</taxon>
        <taxon>Pseudomonadati</taxon>
        <taxon>Campylobacterota</taxon>
        <taxon>Epsilonproteobacteria</taxon>
        <taxon>Campylobacterales</taxon>
        <taxon>Campylobacteraceae</taxon>
        <taxon>Campylobacter</taxon>
    </lineage>
</organism>
<dbReference type="PANTHER" id="PTHR34138:SF1">
    <property type="entry name" value="CELL SHAPE-DETERMINING PROTEIN MREC"/>
    <property type="match status" value="1"/>
</dbReference>
<dbReference type="InterPro" id="IPR055342">
    <property type="entry name" value="MreC_beta-barrel_core"/>
</dbReference>
<feature type="domain" description="Rod shape-determining protein MreC beta-barrel core" evidence="1">
    <location>
        <begin position="151"/>
        <end position="245"/>
    </location>
</feature>
<keyword evidence="3" id="KW-1185">Reference proteome</keyword>
<gene>
    <name evidence="2" type="primary">mreC</name>
    <name evidence="2" type="ORF">F1B92_00415</name>
</gene>
<sequence>MNKIKKVVFLIIFVLLSVCIGAFVKGGVIDFSSSIIGFFKDTKNFAINKIDEHFNQVNTIKTLRAENLELKKSALLLNTFAHELNQILIDSKLTKYAPDVKLIKTLSYVSPGDYSKFWVDFDEFNKDKIYGVIFGGNSAGIITQKNNRPILILQHDPKSSFGVYVGDNKIPGIATGDGKRVVVKFIPEWLKPKIGDKVFTSGLDGVFFSGVFVGEVIEVIDEDLYKSVILKSNFNEKIPSYVYVITKEK</sequence>
<dbReference type="InterPro" id="IPR042175">
    <property type="entry name" value="Cell/Rod_MreC_2"/>
</dbReference>
<evidence type="ECO:0000313" key="2">
    <source>
        <dbReference type="EMBL" id="MSN95675.1"/>
    </source>
</evidence>
<reference evidence="2 3" key="2">
    <citation type="submission" date="2020-03" db="EMBL/GenBank/DDBJ databases">
        <title>Campylobacter portucalensis sp. nov., a new species of Campylobacter isolated from the reproductive tract of bulls.</title>
        <authorList>
            <person name="Silva M.F."/>
            <person name="Pereira G."/>
            <person name="Carneiro C."/>
            <person name="Hemphill A."/>
            <person name="Mateus L."/>
            <person name="Lopes-Da-Costa L."/>
            <person name="Silva E."/>
        </authorList>
    </citation>
    <scope>NUCLEOTIDE SEQUENCE [LARGE SCALE GENOMIC DNA]</scope>
    <source>
        <strain evidence="2 3">FMV-PI01</strain>
    </source>
</reference>
<proteinExistence type="predicted"/>
<evidence type="ECO:0000259" key="1">
    <source>
        <dbReference type="Pfam" id="PF04085"/>
    </source>
</evidence>
<dbReference type="GO" id="GO:0005886">
    <property type="term" value="C:plasma membrane"/>
    <property type="evidence" value="ECO:0007669"/>
    <property type="project" value="TreeGrafter"/>
</dbReference>
<dbReference type="AlphaFoldDB" id="A0A6L5WI36"/>
<protein>
    <submittedName>
        <fullName evidence="2">Rod shape-determining protein MreC</fullName>
    </submittedName>
</protein>